<evidence type="ECO:0000256" key="14">
    <source>
        <dbReference type="RuleBase" id="RU000461"/>
    </source>
</evidence>
<gene>
    <name evidence="16" type="ORF">IscW_ISCW022987</name>
</gene>
<reference evidence="16 18" key="1">
    <citation type="submission" date="2008-03" db="EMBL/GenBank/DDBJ databases">
        <title>Annotation of Ixodes scapularis.</title>
        <authorList>
            <consortium name="Ixodes scapularis Genome Project Consortium"/>
            <person name="Caler E."/>
            <person name="Hannick L.I."/>
            <person name="Bidwell S."/>
            <person name="Joardar V."/>
            <person name="Thiagarajan M."/>
            <person name="Amedeo P."/>
            <person name="Galinsky K.J."/>
            <person name="Schobel S."/>
            <person name="Inman J."/>
            <person name="Hostetler J."/>
            <person name="Miller J."/>
            <person name="Hammond M."/>
            <person name="Megy K."/>
            <person name="Lawson D."/>
            <person name="Kodira C."/>
            <person name="Sutton G."/>
            <person name="Meyer J."/>
            <person name="Hill C.A."/>
            <person name="Birren B."/>
            <person name="Nene V."/>
            <person name="Collins F."/>
            <person name="Alarcon-Chaidez F."/>
            <person name="Wikel S."/>
            <person name="Strausberg R."/>
        </authorList>
    </citation>
    <scope>NUCLEOTIDE SEQUENCE [LARGE SCALE GENOMIC DNA]</scope>
    <source>
        <strain evidence="18">Wikel</strain>
        <strain evidence="16">Wikel colony</strain>
    </source>
</reference>
<dbReference type="InterPro" id="IPR050476">
    <property type="entry name" value="Insect_CytP450_Detox"/>
</dbReference>
<dbReference type="PANTHER" id="PTHR24292">
    <property type="entry name" value="CYTOCHROME P450"/>
    <property type="match status" value="1"/>
</dbReference>
<dbReference type="PRINTS" id="PR00463">
    <property type="entry name" value="EP450I"/>
</dbReference>
<dbReference type="VEuPathDB" id="VectorBase:ISCI022987"/>
<proteinExistence type="inferred from homology"/>
<sequence>IKFGDPVLDNMMTAASLDRWRVIRAVASPAFSASRLSSIIADCARITAEHLRTCEGDLEVKTFYANFGLDVIARCSFGIKLKPHSDVTNKFVIEAKRAFSRNMTLPLIAIYLFPGLIQWFNIKLLNFDIIRCFKDLAGKAIRERDKGGHKSEDYLKLLMDAREERHDTNGYPNRRETPERSGEVLHRVKRTMATFFSALSEVEVLAQCVVMFLGGQDSISSLIAHTVYLLALHPDKQTKLRGEVDRCFSSHGEEISPKVISKLDYLHGVVSEALRLFPPATRIDRSTTEDYALGDTGITLPKGCTITVPIYAMHRDPLNFIDPDSFIPERFSEDNASTISPYTYLPFGAGPKGCLGTHLALLAVKLCLLYSLRDVEFFRTSKTKVPLKFYNGFGLLHSAPFSVGIKKRSTAPMSTSTHNAN</sequence>
<keyword evidence="6 13" id="KW-0479">Metal-binding</keyword>
<dbReference type="InterPro" id="IPR017972">
    <property type="entry name" value="Cyt_P450_CS"/>
</dbReference>
<dbReference type="InterPro" id="IPR036396">
    <property type="entry name" value="Cyt_P450_sf"/>
</dbReference>
<evidence type="ECO:0000313" key="17">
    <source>
        <dbReference type="EnsemblMetazoa" id="ISCW022987-PA"/>
    </source>
</evidence>
<evidence type="ECO:0000256" key="2">
    <source>
        <dbReference type="ARBA" id="ARBA00004174"/>
    </source>
</evidence>
<dbReference type="VEuPathDB" id="VectorBase:ISCW022987"/>
<dbReference type="GO" id="GO:0016712">
    <property type="term" value="F:oxidoreductase activity, acting on paired donors, with incorporation or reduction of molecular oxygen, reduced flavin or flavoprotein as one donor, and incorporation of one atom of oxygen"/>
    <property type="evidence" value="ECO:0007669"/>
    <property type="project" value="UniProtKB-EC"/>
</dbReference>
<keyword evidence="9 14" id="KW-0560">Oxidoreductase</keyword>
<dbReference type="HOGENOM" id="CLU_001570_5_2_1"/>
<evidence type="ECO:0000256" key="5">
    <source>
        <dbReference type="ARBA" id="ARBA00022617"/>
    </source>
</evidence>
<evidence type="ECO:0000256" key="7">
    <source>
        <dbReference type="ARBA" id="ARBA00022824"/>
    </source>
</evidence>
<dbReference type="PRINTS" id="PR00385">
    <property type="entry name" value="P450"/>
</dbReference>
<dbReference type="PaxDb" id="6945-B7QJ48"/>
<evidence type="ECO:0000256" key="11">
    <source>
        <dbReference type="ARBA" id="ARBA00023033"/>
    </source>
</evidence>
<dbReference type="Pfam" id="PF00067">
    <property type="entry name" value="p450"/>
    <property type="match status" value="1"/>
</dbReference>
<evidence type="ECO:0000256" key="10">
    <source>
        <dbReference type="ARBA" id="ARBA00023004"/>
    </source>
</evidence>
<comment type="similarity">
    <text evidence="4 14">Belongs to the cytochrome P450 family.</text>
</comment>
<keyword evidence="10 13" id="KW-0408">Iron</keyword>
<evidence type="ECO:0000313" key="16">
    <source>
        <dbReference type="EMBL" id="EEC18870.1"/>
    </source>
</evidence>
<evidence type="ECO:0000256" key="8">
    <source>
        <dbReference type="ARBA" id="ARBA00022848"/>
    </source>
</evidence>
<protein>
    <submittedName>
        <fullName evidence="16 17">Cytochrome P450, putative</fullName>
        <ecNumber evidence="16">1.14.14.1</ecNumber>
    </submittedName>
</protein>
<feature type="binding site" description="axial binding residue" evidence="13">
    <location>
        <position position="354"/>
    </location>
    <ligand>
        <name>heme</name>
        <dbReference type="ChEBI" id="CHEBI:30413"/>
    </ligand>
    <ligandPart>
        <name>Fe</name>
        <dbReference type="ChEBI" id="CHEBI:18248"/>
    </ligandPart>
</feature>
<evidence type="ECO:0000313" key="18">
    <source>
        <dbReference type="Proteomes" id="UP000001555"/>
    </source>
</evidence>
<dbReference type="VEuPathDB" id="VectorBase:ISCP_011347"/>
<feature type="transmembrane region" description="Helical" evidence="15">
    <location>
        <begin position="103"/>
        <end position="122"/>
    </location>
</feature>
<dbReference type="AlphaFoldDB" id="B7QJ48"/>
<evidence type="ECO:0000256" key="1">
    <source>
        <dbReference type="ARBA" id="ARBA00001971"/>
    </source>
</evidence>
<evidence type="ECO:0000256" key="12">
    <source>
        <dbReference type="ARBA" id="ARBA00023136"/>
    </source>
</evidence>
<keyword evidence="5 13" id="KW-0349">Heme</keyword>
<dbReference type="PROSITE" id="PS00086">
    <property type="entry name" value="CYTOCHROME_P450"/>
    <property type="match status" value="1"/>
</dbReference>
<evidence type="ECO:0000256" key="9">
    <source>
        <dbReference type="ARBA" id="ARBA00023002"/>
    </source>
</evidence>
<dbReference type="GO" id="GO:0005506">
    <property type="term" value="F:iron ion binding"/>
    <property type="evidence" value="ECO:0007669"/>
    <property type="project" value="InterPro"/>
</dbReference>
<keyword evidence="18" id="KW-1185">Reference proteome</keyword>
<feature type="non-terminal residue" evidence="16">
    <location>
        <position position="1"/>
    </location>
</feature>
<dbReference type="InterPro" id="IPR001128">
    <property type="entry name" value="Cyt_P450"/>
</dbReference>
<keyword evidence="15" id="KW-0812">Transmembrane</keyword>
<evidence type="ECO:0000256" key="15">
    <source>
        <dbReference type="SAM" id="Phobius"/>
    </source>
</evidence>
<dbReference type="EMBL" id="DS949736">
    <property type="protein sequence ID" value="EEC18870.1"/>
    <property type="molecule type" value="Genomic_DNA"/>
</dbReference>
<evidence type="ECO:0000256" key="13">
    <source>
        <dbReference type="PIRSR" id="PIRSR602401-1"/>
    </source>
</evidence>
<evidence type="ECO:0000256" key="3">
    <source>
        <dbReference type="ARBA" id="ARBA00004406"/>
    </source>
</evidence>
<dbReference type="EnsemblMetazoa" id="ISCW022987-RA">
    <property type="protein sequence ID" value="ISCW022987-PA"/>
    <property type="gene ID" value="ISCW022987"/>
</dbReference>
<dbReference type="FunCoup" id="B7QJ48">
    <property type="interactions" value="73"/>
</dbReference>
<keyword evidence="12 15" id="KW-0472">Membrane</keyword>
<dbReference type="InterPro" id="IPR002401">
    <property type="entry name" value="Cyt_P450_E_grp-I"/>
</dbReference>
<dbReference type="GO" id="GO:0005789">
    <property type="term" value="C:endoplasmic reticulum membrane"/>
    <property type="evidence" value="ECO:0007669"/>
    <property type="project" value="UniProtKB-SubCell"/>
</dbReference>
<keyword evidence="7" id="KW-0256">Endoplasmic reticulum</keyword>
<dbReference type="EC" id="1.14.14.1" evidence="16"/>
<dbReference type="OrthoDB" id="6427095at2759"/>
<comment type="subcellular location">
    <subcellularLocation>
        <location evidence="3">Endoplasmic reticulum membrane</location>
        <topology evidence="3">Peripheral membrane protein</topology>
    </subcellularLocation>
    <subcellularLocation>
        <location evidence="2">Microsome membrane</location>
        <topology evidence="2">Peripheral membrane protein</topology>
    </subcellularLocation>
</comment>
<dbReference type="EMBL" id="ABJB011082704">
    <property type="status" value="NOT_ANNOTATED_CDS"/>
    <property type="molecule type" value="Genomic_DNA"/>
</dbReference>
<reference evidence="17" key="2">
    <citation type="submission" date="2020-05" db="UniProtKB">
        <authorList>
            <consortium name="EnsemblMetazoa"/>
        </authorList>
    </citation>
    <scope>IDENTIFICATION</scope>
    <source>
        <strain evidence="17">wikel</strain>
    </source>
</reference>
<comment type="cofactor">
    <cofactor evidence="1 13">
        <name>heme</name>
        <dbReference type="ChEBI" id="CHEBI:30413"/>
    </cofactor>
</comment>
<dbReference type="Proteomes" id="UP000001555">
    <property type="component" value="Unassembled WGS sequence"/>
</dbReference>
<dbReference type="EMBL" id="ABJB010108819">
    <property type="status" value="NOT_ANNOTATED_CDS"/>
    <property type="molecule type" value="Genomic_DNA"/>
</dbReference>
<evidence type="ECO:0000256" key="6">
    <source>
        <dbReference type="ARBA" id="ARBA00022723"/>
    </source>
</evidence>
<keyword evidence="15" id="KW-1133">Transmembrane helix</keyword>
<dbReference type="PANTHER" id="PTHR24292:SF54">
    <property type="entry name" value="CYP9F3-RELATED"/>
    <property type="match status" value="1"/>
</dbReference>
<accession>B7QJ48</accession>
<name>B7QJ48_IXOSC</name>
<dbReference type="GO" id="GO:0020037">
    <property type="term" value="F:heme binding"/>
    <property type="evidence" value="ECO:0007669"/>
    <property type="project" value="InterPro"/>
</dbReference>
<keyword evidence="11 14" id="KW-0503">Monooxygenase</keyword>
<dbReference type="SUPFAM" id="SSF48264">
    <property type="entry name" value="Cytochrome P450"/>
    <property type="match status" value="1"/>
</dbReference>
<dbReference type="Gene3D" id="1.10.630.10">
    <property type="entry name" value="Cytochrome P450"/>
    <property type="match status" value="1"/>
</dbReference>
<organism>
    <name type="scientific">Ixodes scapularis</name>
    <name type="common">Black-legged tick</name>
    <name type="synonym">Deer tick</name>
    <dbReference type="NCBI Taxonomy" id="6945"/>
    <lineage>
        <taxon>Eukaryota</taxon>
        <taxon>Metazoa</taxon>
        <taxon>Ecdysozoa</taxon>
        <taxon>Arthropoda</taxon>
        <taxon>Chelicerata</taxon>
        <taxon>Arachnida</taxon>
        <taxon>Acari</taxon>
        <taxon>Parasitiformes</taxon>
        <taxon>Ixodida</taxon>
        <taxon>Ixodoidea</taxon>
        <taxon>Ixodidae</taxon>
        <taxon>Ixodinae</taxon>
        <taxon>Ixodes</taxon>
    </lineage>
</organism>
<dbReference type="STRING" id="6945.B7QJ48"/>
<keyword evidence="8" id="KW-0492">Microsome</keyword>
<evidence type="ECO:0000256" key="4">
    <source>
        <dbReference type="ARBA" id="ARBA00010617"/>
    </source>
</evidence>